<protein>
    <submittedName>
        <fullName evidence="2">Uncharacterized protein</fullName>
    </submittedName>
</protein>
<dbReference type="EMBL" id="JADCNL010000127">
    <property type="protein sequence ID" value="KAG0450280.1"/>
    <property type="molecule type" value="Genomic_DNA"/>
</dbReference>
<name>A0A835U720_VANPL</name>
<dbReference type="OrthoDB" id="775278at2759"/>
<evidence type="ECO:0000313" key="2">
    <source>
        <dbReference type="EMBL" id="KAG0450280.1"/>
    </source>
</evidence>
<feature type="compositionally biased region" description="Pro residues" evidence="1">
    <location>
        <begin position="1"/>
        <end position="19"/>
    </location>
</feature>
<feature type="region of interest" description="Disordered" evidence="1">
    <location>
        <begin position="1"/>
        <end position="50"/>
    </location>
</feature>
<dbReference type="AlphaFoldDB" id="A0A835U720"/>
<evidence type="ECO:0000256" key="1">
    <source>
        <dbReference type="SAM" id="MobiDB-lite"/>
    </source>
</evidence>
<dbReference type="Proteomes" id="UP000636800">
    <property type="component" value="Unassembled WGS sequence"/>
</dbReference>
<comment type="caution">
    <text evidence="2">The sequence shown here is derived from an EMBL/GenBank/DDBJ whole genome shotgun (WGS) entry which is preliminary data.</text>
</comment>
<keyword evidence="3" id="KW-1185">Reference proteome</keyword>
<sequence length="50" mass="5143">MHPQSPIIPLPPPPPPPAFPSTSPWIGSRGLSMSPGCGRRGQTEGVVGGR</sequence>
<evidence type="ECO:0000313" key="3">
    <source>
        <dbReference type="Proteomes" id="UP000636800"/>
    </source>
</evidence>
<proteinExistence type="predicted"/>
<gene>
    <name evidence="2" type="ORF">HPP92_026998</name>
</gene>
<organism evidence="2 3">
    <name type="scientific">Vanilla planifolia</name>
    <name type="common">Vanilla</name>
    <dbReference type="NCBI Taxonomy" id="51239"/>
    <lineage>
        <taxon>Eukaryota</taxon>
        <taxon>Viridiplantae</taxon>
        <taxon>Streptophyta</taxon>
        <taxon>Embryophyta</taxon>
        <taxon>Tracheophyta</taxon>
        <taxon>Spermatophyta</taxon>
        <taxon>Magnoliopsida</taxon>
        <taxon>Liliopsida</taxon>
        <taxon>Asparagales</taxon>
        <taxon>Orchidaceae</taxon>
        <taxon>Vanilloideae</taxon>
        <taxon>Vanilleae</taxon>
        <taxon>Vanilla</taxon>
    </lineage>
</organism>
<accession>A0A835U720</accession>
<reference evidence="2 3" key="1">
    <citation type="journal article" date="2020" name="Nat. Food">
        <title>A phased Vanilla planifolia genome enables genetic improvement of flavour and production.</title>
        <authorList>
            <person name="Hasing T."/>
            <person name="Tang H."/>
            <person name="Brym M."/>
            <person name="Khazi F."/>
            <person name="Huang T."/>
            <person name="Chambers A.H."/>
        </authorList>
    </citation>
    <scope>NUCLEOTIDE SEQUENCE [LARGE SCALE GENOMIC DNA]</scope>
    <source>
        <tissue evidence="2">Leaf</tissue>
    </source>
</reference>